<evidence type="ECO:0000313" key="4">
    <source>
        <dbReference type="Proteomes" id="UP000034063"/>
    </source>
</evidence>
<dbReference type="AlphaFoldDB" id="A0A0G1KI18"/>
<dbReference type="InterPro" id="IPR028098">
    <property type="entry name" value="Glyco_trans_4-like_N"/>
</dbReference>
<dbReference type="Gene3D" id="3.40.50.2000">
    <property type="entry name" value="Glycogen Phosphorylase B"/>
    <property type="match status" value="2"/>
</dbReference>
<evidence type="ECO:0000259" key="1">
    <source>
        <dbReference type="Pfam" id="PF00534"/>
    </source>
</evidence>
<dbReference type="Pfam" id="PF00534">
    <property type="entry name" value="Glycos_transf_1"/>
    <property type="match status" value="1"/>
</dbReference>
<dbReference type="InterPro" id="IPR050194">
    <property type="entry name" value="Glycosyltransferase_grp1"/>
</dbReference>
<organism evidence="3 4">
    <name type="scientific">Candidatus Gottesmanbacteria bacterium GW2011_GWA2_44_17</name>
    <dbReference type="NCBI Taxonomy" id="1618444"/>
    <lineage>
        <taxon>Bacteria</taxon>
        <taxon>Candidatus Gottesmaniibacteriota</taxon>
    </lineage>
</organism>
<comment type="caution">
    <text evidence="3">The sequence shown here is derived from an EMBL/GenBank/DDBJ whole genome shotgun (WGS) entry which is preliminary data.</text>
</comment>
<dbReference type="SUPFAM" id="SSF53756">
    <property type="entry name" value="UDP-Glycosyltransferase/glycogen phosphorylase"/>
    <property type="match status" value="1"/>
</dbReference>
<keyword evidence="3" id="KW-0808">Transferase</keyword>
<name>A0A0G1KI18_9BACT</name>
<dbReference type="EMBL" id="LCIB01000006">
    <property type="protein sequence ID" value="KKT47539.1"/>
    <property type="molecule type" value="Genomic_DNA"/>
</dbReference>
<proteinExistence type="predicted"/>
<feature type="domain" description="Glycosyl transferase family 1" evidence="1">
    <location>
        <begin position="187"/>
        <end position="359"/>
    </location>
</feature>
<dbReference type="Pfam" id="PF13439">
    <property type="entry name" value="Glyco_transf_4"/>
    <property type="match status" value="1"/>
</dbReference>
<reference evidence="3 4" key="1">
    <citation type="journal article" date="2015" name="Nature">
        <title>rRNA introns, odd ribosomes, and small enigmatic genomes across a large radiation of phyla.</title>
        <authorList>
            <person name="Brown C.T."/>
            <person name="Hug L.A."/>
            <person name="Thomas B.C."/>
            <person name="Sharon I."/>
            <person name="Castelle C.J."/>
            <person name="Singh A."/>
            <person name="Wilkins M.J."/>
            <person name="Williams K.H."/>
            <person name="Banfield J.F."/>
        </authorList>
    </citation>
    <scope>NUCLEOTIDE SEQUENCE [LARGE SCALE GENOMIC DNA]</scope>
</reference>
<dbReference type="PANTHER" id="PTHR45947">
    <property type="entry name" value="SULFOQUINOVOSYL TRANSFERASE SQD2"/>
    <property type="match status" value="1"/>
</dbReference>
<dbReference type="InterPro" id="IPR001296">
    <property type="entry name" value="Glyco_trans_1"/>
</dbReference>
<gene>
    <name evidence="3" type="ORF">UW37_C0006G0002</name>
</gene>
<dbReference type="GO" id="GO:0016757">
    <property type="term" value="F:glycosyltransferase activity"/>
    <property type="evidence" value="ECO:0007669"/>
    <property type="project" value="InterPro"/>
</dbReference>
<accession>A0A0G1KI18</accession>
<sequence>MQIAFLSYWSCPRSPLGVLSSGGMNVYILNLAAELTKLGHRVDIFTKSHSPHKSHIINIRKNIRLIHLKGHIVTNLTGFIKKNSLRYDILHAHYYYSAEIGVEVSRQLKLPLAVTFHTLGEMKKIYAGIIDKSRIETEQGIVGKADALIASTELEKDELIRYYQADPEKIHVVIPGVDHRLFRPKNKAFSRRKLNLPPNKKIILFVGRIDPVKGINLLIEAAGEIEAEVILIGGDIKSRRFWQNREVKRIKANIESKKLEDRIKFLGSKAQRLLPWFYSAADLVVLPSVYESFGFVILEAMACAAAVVVSRSGGLKYLIEDGKTGTFFESGNPADLADKLKKLMRSEKQTVQMGIRAYQESQKYCWDKQAAKMVEVYRRISG</sequence>
<protein>
    <submittedName>
        <fullName evidence="3">Glycosyl transferase group 1</fullName>
    </submittedName>
</protein>
<evidence type="ECO:0000313" key="3">
    <source>
        <dbReference type="EMBL" id="KKT47539.1"/>
    </source>
</evidence>
<feature type="domain" description="Glycosyltransferase subfamily 4-like N-terminal" evidence="2">
    <location>
        <begin position="22"/>
        <end position="179"/>
    </location>
</feature>
<dbReference type="Proteomes" id="UP000034063">
    <property type="component" value="Unassembled WGS sequence"/>
</dbReference>
<dbReference type="PANTHER" id="PTHR45947:SF3">
    <property type="entry name" value="SULFOQUINOVOSYL TRANSFERASE SQD2"/>
    <property type="match status" value="1"/>
</dbReference>
<evidence type="ECO:0000259" key="2">
    <source>
        <dbReference type="Pfam" id="PF13439"/>
    </source>
</evidence>